<sequence>MDTIISQPQETNPTTTIKSTDKSLPSVLTNIDEQSFKKFIPSGIKVRVNVPVLRTTNRAIFAINIDGFIPQFNLGDISINTIFRNLFPVQVFENAIDYVTIFQEQLNIPIQTHYICHRLFSGSVNVGIRVTSNTTQTGTFMITQASTCIRNYYRNATPYRGLKFLNTSEEGTDYAVDSFVLGDLSINRNWGISTIGKPNLPKTDLAQKLWYLYSKQSSLVSDSNLLIDSPFLEQFTEDWLFFTPITNIPNQNGGQIDFEIFFDYSNITFYMPMLPYLALPNLNSDQQILNFSQTFNDRDGSINRNDFVYGFPINFDNSSKETGKTKDRSEKISKLK</sequence>
<evidence type="ECO:0000313" key="2">
    <source>
        <dbReference type="EMBL" id="XCM67649.1"/>
    </source>
</evidence>
<name>A0AAU8JNL0_9VIRU</name>
<organism evidence="2">
    <name type="scientific">Chipolycivirus sp</name>
    <dbReference type="NCBI Taxonomy" id="2809300"/>
    <lineage>
        <taxon>Viruses</taxon>
        <taxon>Riboviria</taxon>
        <taxon>Orthornavirae</taxon>
        <taxon>Pisuviricota</taxon>
        <taxon>Pisoniviricetes</taxon>
        <taxon>Picornavirales</taxon>
        <taxon>Polycipiviridae</taxon>
        <taxon>Chipolycivirus</taxon>
    </lineage>
</organism>
<reference evidence="2" key="1">
    <citation type="journal article" date="2024" name="Viruses">
        <title>Diversity of Picorna-Like Viruses in the Teltow Canal, Berlin, Germany.</title>
        <authorList>
            <person name="Zell R."/>
            <person name="Groth M."/>
            <person name="Selinka L."/>
            <person name="Selinka H.-C."/>
        </authorList>
    </citation>
    <scope>NUCLEOTIDE SEQUENCE</scope>
    <source>
        <strain evidence="2">TC-ChiPV-1 MR233-17E/118</strain>
    </source>
</reference>
<protein>
    <submittedName>
        <fullName evidence="2">Structural protein 3</fullName>
    </submittedName>
</protein>
<accession>A0AAU8JNL0</accession>
<evidence type="ECO:0000256" key="1">
    <source>
        <dbReference type="SAM" id="MobiDB-lite"/>
    </source>
</evidence>
<reference evidence="2" key="2">
    <citation type="submission" date="2024-05" db="EMBL/GenBank/DDBJ databases">
        <authorList>
            <person name="Zell R."/>
            <person name="Groth M."/>
            <person name="Selinka L."/>
            <person name="Selinka H.-C."/>
        </authorList>
    </citation>
    <scope>NUCLEOTIDE SEQUENCE</scope>
    <source>
        <strain evidence="2">TC-ChiPV-1 MR233-17E/118</strain>
    </source>
</reference>
<proteinExistence type="predicted"/>
<dbReference type="EMBL" id="PP872547">
    <property type="protein sequence ID" value="XCM67649.1"/>
    <property type="molecule type" value="Genomic_RNA"/>
</dbReference>
<feature type="region of interest" description="Disordered" evidence="1">
    <location>
        <begin position="1"/>
        <end position="21"/>
    </location>
</feature>